<feature type="domain" description="SMCHD1 Ig-like" evidence="2">
    <location>
        <begin position="182"/>
        <end position="279"/>
    </location>
</feature>
<evidence type="ECO:0000313" key="4">
    <source>
        <dbReference type="Proteomes" id="UP001159405"/>
    </source>
</evidence>
<evidence type="ECO:0000259" key="1">
    <source>
        <dbReference type="Pfam" id="PF26194"/>
    </source>
</evidence>
<sequence length="304" mass="33583">MEIVQIICFTEPVSLYGDTKFFSLAKLDRSLSLSTIKKFVEEEEAKLPSKLVIEWPEDDKLDPNSKIPAGTTIGAMKVDILNGKGESMNKLPGDRRRLLVELKVIWHGSDKDGDKVITNHVCQHGGKSWPYWFRKMENITLLGPHTLQLQVLLSDSSTAPSVKSLPVHRIKFTVTEAHPNKFTVGMLETPLRVGVPFQIPLNLLDEFENPSKLSEQKALVLSASGLELTHQGTSVKGISLIVKGVVALGSVPSHAGKEFNLKIALRRLEEGSQSLKIRLLRRPPDSLAVTPNDSEVTIENNSAL</sequence>
<dbReference type="Pfam" id="PF26194">
    <property type="entry name" value="Ig_SMCHD1_1st"/>
    <property type="match status" value="1"/>
</dbReference>
<reference evidence="3 4" key="1">
    <citation type="submission" date="2022-05" db="EMBL/GenBank/DDBJ databases">
        <authorList>
            <consortium name="Genoscope - CEA"/>
            <person name="William W."/>
        </authorList>
    </citation>
    <scope>NUCLEOTIDE SEQUENCE [LARGE SCALE GENOMIC DNA]</scope>
</reference>
<dbReference type="InterPro" id="IPR038892">
    <property type="entry name" value="SMCHD1"/>
</dbReference>
<feature type="domain" description="SMCHD1 Ig-like" evidence="1">
    <location>
        <begin position="48"/>
        <end position="176"/>
    </location>
</feature>
<protein>
    <submittedName>
        <fullName evidence="3">Uncharacterized protein</fullName>
    </submittedName>
</protein>
<evidence type="ECO:0000259" key="2">
    <source>
        <dbReference type="Pfam" id="PF26195"/>
    </source>
</evidence>
<evidence type="ECO:0000313" key="3">
    <source>
        <dbReference type="EMBL" id="CAH3149230.1"/>
    </source>
</evidence>
<accession>A0ABN8PR97</accession>
<dbReference type="PANTHER" id="PTHR22640:SF2">
    <property type="entry name" value="STRUCTURAL MAINTENANCE OF CHROMOSOMES FLEXIBLE HINGE DOMAIN-CONTAINING PROTEIN 1"/>
    <property type="match status" value="1"/>
</dbReference>
<gene>
    <name evidence="3" type="ORF">PLOB_00047031</name>
</gene>
<dbReference type="Proteomes" id="UP001159405">
    <property type="component" value="Unassembled WGS sequence"/>
</dbReference>
<dbReference type="PANTHER" id="PTHR22640">
    <property type="entry name" value="STRUCTURAL MAINTENANCE OF CHROMOSOMES FLEXIBLE HINGE DOMAIN-CONTAINING PROTEIN 1"/>
    <property type="match status" value="1"/>
</dbReference>
<comment type="caution">
    <text evidence="3">The sequence shown here is derived from an EMBL/GenBank/DDBJ whole genome shotgun (WGS) entry which is preliminary data.</text>
</comment>
<dbReference type="InterPro" id="IPR058612">
    <property type="entry name" value="Ig_SMCHD1_2nd"/>
</dbReference>
<dbReference type="InterPro" id="IPR058611">
    <property type="entry name" value="Ig_SMCHD1_1st"/>
</dbReference>
<dbReference type="EMBL" id="CALNXK010000086">
    <property type="protein sequence ID" value="CAH3149230.1"/>
    <property type="molecule type" value="Genomic_DNA"/>
</dbReference>
<keyword evidence="4" id="KW-1185">Reference proteome</keyword>
<dbReference type="Pfam" id="PF26195">
    <property type="entry name" value="Ig_SMCHD1_2nd"/>
    <property type="match status" value="1"/>
</dbReference>
<proteinExistence type="predicted"/>
<name>A0ABN8PR97_9CNID</name>
<organism evidence="3 4">
    <name type="scientific">Porites lobata</name>
    <dbReference type="NCBI Taxonomy" id="104759"/>
    <lineage>
        <taxon>Eukaryota</taxon>
        <taxon>Metazoa</taxon>
        <taxon>Cnidaria</taxon>
        <taxon>Anthozoa</taxon>
        <taxon>Hexacorallia</taxon>
        <taxon>Scleractinia</taxon>
        <taxon>Fungiina</taxon>
        <taxon>Poritidae</taxon>
        <taxon>Porites</taxon>
    </lineage>
</organism>